<protein>
    <recommendedName>
        <fullName evidence="5">Acid phosphatase</fullName>
    </recommendedName>
</protein>
<keyword evidence="2" id="KW-0472">Membrane</keyword>
<dbReference type="AlphaFoldDB" id="A0A8K0DST2"/>
<evidence type="ECO:0000256" key="2">
    <source>
        <dbReference type="SAM" id="Phobius"/>
    </source>
</evidence>
<dbReference type="Pfam" id="PF03767">
    <property type="entry name" value="Acid_phosphat_B"/>
    <property type="match status" value="1"/>
</dbReference>
<evidence type="ECO:0000256" key="1">
    <source>
        <dbReference type="SAM" id="MobiDB-lite"/>
    </source>
</evidence>
<gene>
    <name evidence="3" type="ORF">FNV43_RR24635</name>
</gene>
<evidence type="ECO:0008006" key="5">
    <source>
        <dbReference type="Google" id="ProtNLM"/>
    </source>
</evidence>
<accession>A0A8K0DST2</accession>
<evidence type="ECO:0000313" key="3">
    <source>
        <dbReference type="EMBL" id="KAF3433533.1"/>
    </source>
</evidence>
<evidence type="ECO:0000313" key="4">
    <source>
        <dbReference type="Proteomes" id="UP000796880"/>
    </source>
</evidence>
<keyword evidence="4" id="KW-1185">Reference proteome</keyword>
<dbReference type="InterPro" id="IPR005519">
    <property type="entry name" value="Acid_phosphat_B-like"/>
</dbReference>
<dbReference type="Proteomes" id="UP000796880">
    <property type="component" value="Unassembled WGS sequence"/>
</dbReference>
<sequence length="372" mass="42614">MAKDKQITKFRNQQCQRKLPHEKDSEREMAKYLLPSSLALSYSYPLAVLHNQPPFPTSPQIITMSAYGHQMEREYSAQSLSSRGGSERESHYLMETGFYMTSFAATIFIGALVTVGVLVITLLITLTVMLQTCQSRNAGVVEIQKSDYDYNNCKILALHAELNNLEGGQIPMECRVLTIQYIKEGQYARDLNFTMWVVENYFSNVSPLNDGLDVVLVDIDDILSSNLRHAKLLLQRYDQYGCGNCINEANHLKYLHIQRMYTKLRDRGLALVLLSRKPERQKNATTEYLVSVGYRDWSSLIMRSEDELHLDSHEYFSRRKAVLLREGFRITGTISSHLDALSAAYSGERAFKLPNPFHYKFEDQNVNARVPV</sequence>
<feature type="transmembrane region" description="Helical" evidence="2">
    <location>
        <begin position="98"/>
        <end position="126"/>
    </location>
</feature>
<name>A0A8K0DST2_9ROSA</name>
<comment type="caution">
    <text evidence="3">The sequence shown here is derived from an EMBL/GenBank/DDBJ whole genome shotgun (WGS) entry which is preliminary data.</text>
</comment>
<organism evidence="3 4">
    <name type="scientific">Rhamnella rubrinervis</name>
    <dbReference type="NCBI Taxonomy" id="2594499"/>
    <lineage>
        <taxon>Eukaryota</taxon>
        <taxon>Viridiplantae</taxon>
        <taxon>Streptophyta</taxon>
        <taxon>Embryophyta</taxon>
        <taxon>Tracheophyta</taxon>
        <taxon>Spermatophyta</taxon>
        <taxon>Magnoliopsida</taxon>
        <taxon>eudicotyledons</taxon>
        <taxon>Gunneridae</taxon>
        <taxon>Pentapetalae</taxon>
        <taxon>rosids</taxon>
        <taxon>fabids</taxon>
        <taxon>Rosales</taxon>
        <taxon>Rhamnaceae</taxon>
        <taxon>rhamnoid group</taxon>
        <taxon>Rhamneae</taxon>
        <taxon>Rhamnella</taxon>
    </lineage>
</organism>
<keyword evidence="2" id="KW-1133">Transmembrane helix</keyword>
<dbReference type="Gene3D" id="3.40.50.1000">
    <property type="entry name" value="HAD superfamily/HAD-like"/>
    <property type="match status" value="1"/>
</dbReference>
<feature type="region of interest" description="Disordered" evidence="1">
    <location>
        <begin position="1"/>
        <end position="26"/>
    </location>
</feature>
<proteinExistence type="predicted"/>
<dbReference type="PANTHER" id="PTHR31284:SF22">
    <property type="entry name" value="ACID PHOSPHATASE"/>
    <property type="match status" value="1"/>
</dbReference>
<dbReference type="PANTHER" id="PTHR31284">
    <property type="entry name" value="ACID PHOSPHATASE-LIKE PROTEIN"/>
    <property type="match status" value="1"/>
</dbReference>
<dbReference type="OrthoDB" id="1900337at2759"/>
<keyword evidence="2" id="KW-0812">Transmembrane</keyword>
<reference evidence="3" key="1">
    <citation type="submission" date="2020-03" db="EMBL/GenBank/DDBJ databases">
        <title>A high-quality chromosome-level genome assembly of a woody plant with both climbing and erect habits, Rhamnella rubrinervis.</title>
        <authorList>
            <person name="Lu Z."/>
            <person name="Yang Y."/>
            <person name="Zhu X."/>
            <person name="Sun Y."/>
        </authorList>
    </citation>
    <scope>NUCLEOTIDE SEQUENCE</scope>
    <source>
        <strain evidence="3">BYM</strain>
        <tissue evidence="3">Leaf</tissue>
    </source>
</reference>
<dbReference type="EMBL" id="VOIH02000011">
    <property type="protein sequence ID" value="KAF3433533.1"/>
    <property type="molecule type" value="Genomic_DNA"/>
</dbReference>
<dbReference type="InterPro" id="IPR023214">
    <property type="entry name" value="HAD_sf"/>
</dbReference>